<evidence type="ECO:0000313" key="9">
    <source>
        <dbReference type="EMBL" id="CAD9430936.1"/>
    </source>
</evidence>
<dbReference type="InterPro" id="IPR001344">
    <property type="entry name" value="Chloro_AB-bd_pln"/>
</dbReference>
<dbReference type="AlphaFoldDB" id="A0A6U3TIK4"/>
<proteinExistence type="inferred from homology"/>
<dbReference type="InterPro" id="IPR022796">
    <property type="entry name" value="Chloroa_b-bind"/>
</dbReference>
<evidence type="ECO:0008006" key="11">
    <source>
        <dbReference type="Google" id="ProtNLM"/>
    </source>
</evidence>
<dbReference type="SUPFAM" id="SSF103511">
    <property type="entry name" value="Chlorophyll a-b binding protein"/>
    <property type="match status" value="1"/>
</dbReference>
<keyword evidence="7" id="KW-0157">Chromophore</keyword>
<evidence type="ECO:0000256" key="3">
    <source>
        <dbReference type="ARBA" id="ARBA00005933"/>
    </source>
</evidence>
<evidence type="ECO:0000256" key="6">
    <source>
        <dbReference type="ARBA" id="ARBA00022640"/>
    </source>
</evidence>
<dbReference type="EMBL" id="HBGS01031309">
    <property type="protein sequence ID" value="CAD9430936.1"/>
    <property type="molecule type" value="Transcribed_RNA"/>
</dbReference>
<keyword evidence="7" id="KW-0148">Chlorophyll</keyword>
<evidence type="ECO:0000256" key="7">
    <source>
        <dbReference type="PIRSR" id="PIRSR601344-1"/>
    </source>
</evidence>
<evidence type="ECO:0000256" key="2">
    <source>
        <dbReference type="ARBA" id="ARBA00004229"/>
    </source>
</evidence>
<comment type="function">
    <text evidence="1">The light-harvesting complex (LHC) functions as a light receptor, it captures and delivers excitation energy to photosystems with which it is closely associated. Energy is transferred from the carotenoid and chlorophyll C (or B) to chlorophyll A and the photosynthetic reaction centers where it is used to synthesize ATP and reducing power.</text>
</comment>
<evidence type="ECO:0000256" key="8">
    <source>
        <dbReference type="SAM" id="SignalP"/>
    </source>
</evidence>
<feature type="binding site" evidence="7">
    <location>
        <position position="80"/>
    </location>
    <ligand>
        <name>chlorophyll a</name>
        <dbReference type="ChEBI" id="CHEBI:58416"/>
        <label>1</label>
    </ligand>
</feature>
<keyword evidence="6" id="KW-0934">Plastid</keyword>
<evidence type="ECO:0000256" key="4">
    <source>
        <dbReference type="ARBA" id="ARBA00022528"/>
    </source>
</evidence>
<keyword evidence="5" id="KW-0602">Photosynthesis</keyword>
<protein>
    <recommendedName>
        <fullName evidence="11">Plastid light harvesting protein</fullName>
    </recommendedName>
</protein>
<feature type="binding site" evidence="7">
    <location>
        <position position="193"/>
    </location>
    <ligand>
        <name>chlorophyll a</name>
        <dbReference type="ChEBI" id="CHEBI:58416"/>
        <label>1</label>
    </ligand>
</feature>
<feature type="signal peptide" evidence="8">
    <location>
        <begin position="1"/>
        <end position="19"/>
    </location>
</feature>
<comment type="subcellular location">
    <subcellularLocation>
        <location evidence="2">Plastid</location>
        <location evidence="2">Chloroplast</location>
    </subcellularLocation>
</comment>
<accession>A0A6U3TIK4</accession>
<reference evidence="9" key="1">
    <citation type="submission" date="2021-01" db="EMBL/GenBank/DDBJ databases">
        <authorList>
            <person name="Corre E."/>
            <person name="Pelletier E."/>
            <person name="Niang G."/>
            <person name="Scheremetjew M."/>
            <person name="Finn R."/>
            <person name="Kale V."/>
            <person name="Holt S."/>
            <person name="Cochrane G."/>
            <person name="Meng A."/>
            <person name="Brown T."/>
            <person name="Cohen L."/>
        </authorList>
    </citation>
    <scope>NUCLEOTIDE SEQUENCE</scope>
    <source>
        <strain evidence="9">CCMP1381</strain>
    </source>
</reference>
<evidence type="ECO:0000313" key="10">
    <source>
        <dbReference type="EMBL" id="CAD9430939.1"/>
    </source>
</evidence>
<gene>
    <name evidence="9" type="ORF">DSPE1174_LOCUS15998</name>
    <name evidence="10" type="ORF">DSPE1174_LOCUS15999</name>
</gene>
<feature type="binding site" evidence="7">
    <location>
        <position position="195"/>
    </location>
    <ligand>
        <name>chlorophyll a</name>
        <dbReference type="ChEBI" id="CHEBI:58416"/>
        <label>1</label>
    </ligand>
</feature>
<evidence type="ECO:0000256" key="5">
    <source>
        <dbReference type="ARBA" id="ARBA00022531"/>
    </source>
</evidence>
<organism evidence="9">
    <name type="scientific">Octactis speculum</name>
    <dbReference type="NCBI Taxonomy" id="3111310"/>
    <lineage>
        <taxon>Eukaryota</taxon>
        <taxon>Sar</taxon>
        <taxon>Stramenopiles</taxon>
        <taxon>Ochrophyta</taxon>
        <taxon>Dictyochophyceae</taxon>
        <taxon>Dictyochales</taxon>
        <taxon>Dictyochaceae</taxon>
        <taxon>Octactis</taxon>
    </lineage>
</organism>
<comment type="similarity">
    <text evidence="3">Belongs to the fucoxanthin chlorophyll protein family.</text>
</comment>
<feature type="binding site" evidence="7">
    <location>
        <position position="190"/>
    </location>
    <ligand>
        <name>chlorophyll a</name>
        <dbReference type="ChEBI" id="CHEBI:58416"/>
        <label>1</label>
    </ligand>
</feature>
<dbReference type="PANTHER" id="PTHR21649">
    <property type="entry name" value="CHLOROPHYLL A/B BINDING PROTEIN"/>
    <property type="match status" value="1"/>
</dbReference>
<name>A0A6U3TIK4_9STRA</name>
<dbReference type="GO" id="GO:0009507">
    <property type="term" value="C:chloroplast"/>
    <property type="evidence" value="ECO:0007669"/>
    <property type="project" value="UniProtKB-SubCell"/>
</dbReference>
<dbReference type="Gene3D" id="1.10.3460.10">
    <property type="entry name" value="Chlorophyll a/b binding protein domain"/>
    <property type="match status" value="1"/>
</dbReference>
<feature type="binding site" evidence="7">
    <location>
        <position position="189"/>
    </location>
    <ligand>
        <name>chlorophyll a</name>
        <dbReference type="ChEBI" id="CHEBI:58416"/>
        <label>1</label>
    </ligand>
</feature>
<dbReference type="GO" id="GO:0016168">
    <property type="term" value="F:chlorophyll binding"/>
    <property type="evidence" value="ECO:0007669"/>
    <property type="project" value="UniProtKB-KW"/>
</dbReference>
<keyword evidence="4" id="KW-0150">Chloroplast</keyword>
<dbReference type="GO" id="GO:0016020">
    <property type="term" value="C:membrane"/>
    <property type="evidence" value="ECO:0007669"/>
    <property type="project" value="InterPro"/>
</dbReference>
<sequence length="218" mass="23221">MMARNLILSLALFCGIASAFVPANVARVSTRADVSIYPDIPEDRVMEGAMPPVGYFDPWGLADMGTPETLAWFRAAELKHGRVCMAAVTGWLVNAAGIYLPGNIDYSGHSFASLGNDPMAAWAAVPDGGKAQMIAAIGFLEFHSELAKPHVMRGGVPGKINTMITPGLWDPVGFTKGMPEAQKAVQRTKELANGRLAMIAMMSFICADKIPGSVPFIP</sequence>
<dbReference type="Pfam" id="PF00504">
    <property type="entry name" value="Chloroa_b-bind"/>
    <property type="match status" value="1"/>
</dbReference>
<dbReference type="EMBL" id="HBGS01031310">
    <property type="protein sequence ID" value="CAD9430939.1"/>
    <property type="molecule type" value="Transcribed_RNA"/>
</dbReference>
<evidence type="ECO:0000256" key="1">
    <source>
        <dbReference type="ARBA" id="ARBA00004022"/>
    </source>
</evidence>
<feature type="binding site" description="axial binding residue" evidence="7">
    <location>
        <position position="82"/>
    </location>
    <ligand>
        <name>chlorophyll b</name>
        <dbReference type="ChEBI" id="CHEBI:61721"/>
        <label>1</label>
    </ligand>
    <ligandPart>
        <name>Mg</name>
        <dbReference type="ChEBI" id="CHEBI:25107"/>
    </ligandPart>
</feature>
<keyword evidence="8" id="KW-0732">Signal</keyword>
<feature type="chain" id="PRO_5044436926" description="Plastid light harvesting protein" evidence="8">
    <location>
        <begin position="20"/>
        <end position="218"/>
    </location>
</feature>
<feature type="binding site" evidence="7">
    <location>
        <position position="77"/>
    </location>
    <ligand>
        <name>chlorophyll a</name>
        <dbReference type="ChEBI" id="CHEBI:58416"/>
        <label>1</label>
    </ligand>
</feature>
<dbReference type="GO" id="GO:0009765">
    <property type="term" value="P:photosynthesis, light harvesting"/>
    <property type="evidence" value="ECO:0007669"/>
    <property type="project" value="InterPro"/>
</dbReference>